<evidence type="ECO:0008006" key="3">
    <source>
        <dbReference type="Google" id="ProtNLM"/>
    </source>
</evidence>
<keyword evidence="2" id="KW-1185">Reference proteome</keyword>
<evidence type="ECO:0000313" key="2">
    <source>
        <dbReference type="Proteomes" id="UP000280368"/>
    </source>
</evidence>
<dbReference type="OrthoDB" id="1363777at2"/>
<organism evidence="1 2">
    <name type="scientific">Flavobacterium weaverense</name>
    <dbReference type="NCBI Taxonomy" id="271156"/>
    <lineage>
        <taxon>Bacteria</taxon>
        <taxon>Pseudomonadati</taxon>
        <taxon>Bacteroidota</taxon>
        <taxon>Flavobacteriia</taxon>
        <taxon>Flavobacteriales</taxon>
        <taxon>Flavobacteriaceae</taxon>
        <taxon>Flavobacterium</taxon>
    </lineage>
</organism>
<dbReference type="Proteomes" id="UP000280368">
    <property type="component" value="Unassembled WGS sequence"/>
</dbReference>
<name>A0A3M0ACV2_9FLAO</name>
<evidence type="ECO:0000313" key="1">
    <source>
        <dbReference type="EMBL" id="RMA77002.1"/>
    </source>
</evidence>
<dbReference type="AlphaFoldDB" id="A0A3M0ACV2"/>
<comment type="caution">
    <text evidence="1">The sequence shown here is derived from an EMBL/GenBank/DDBJ whole genome shotgun (WGS) entry which is preliminary data.</text>
</comment>
<protein>
    <recommendedName>
        <fullName evidence="3">Lipoprotein</fullName>
    </recommendedName>
</protein>
<accession>A0A3M0ACV2</accession>
<proteinExistence type="predicted"/>
<dbReference type="EMBL" id="REFH01000008">
    <property type="protein sequence ID" value="RMA77002.1"/>
    <property type="molecule type" value="Genomic_DNA"/>
</dbReference>
<dbReference type="RefSeq" id="WP_121924709.1">
    <property type="nucleotide sequence ID" value="NZ_CBCSGA010000001.1"/>
</dbReference>
<sequence>MKNKIFCLVGSLFLICGCSSYKKVLSPITAYLLTKTNKNDTIMVIEEMINNNFTIDFLQAQSKIRVDKNTIEDSTPHEGIYSEKDWLIMQKKYQNKTKTANWLNSDLWHQKDFNKLNIRLIKEDLFPKPWVFNEYLKEENKEIKVFAFSKPIFYKNNRFMLFAKSETTTKKQIITPDSIVIMQKKNGVWIIIQELISNIYY</sequence>
<dbReference type="PROSITE" id="PS51257">
    <property type="entry name" value="PROKAR_LIPOPROTEIN"/>
    <property type="match status" value="1"/>
</dbReference>
<gene>
    <name evidence="1" type="ORF">BC961_0983</name>
</gene>
<reference evidence="1 2" key="1">
    <citation type="submission" date="2018-10" db="EMBL/GenBank/DDBJ databases">
        <title>Genomic Encyclopedia of Archaeal and Bacterial Type Strains, Phase II (KMG-II): from individual species to whole genera.</title>
        <authorList>
            <person name="Goeker M."/>
        </authorList>
    </citation>
    <scope>NUCLEOTIDE SEQUENCE [LARGE SCALE GENOMIC DNA]</scope>
    <source>
        <strain evidence="1 2">DSM 19727</strain>
    </source>
</reference>